<gene>
    <name evidence="1" type="ORF">F6X53_25805</name>
</gene>
<dbReference type="OrthoDB" id="7994510at2"/>
<dbReference type="AlphaFoldDB" id="A0A6L3STY8"/>
<dbReference type="Proteomes" id="UP000474159">
    <property type="component" value="Unassembled WGS sequence"/>
</dbReference>
<comment type="caution">
    <text evidence="1">The sequence shown here is derived from an EMBL/GenBank/DDBJ whole genome shotgun (WGS) entry which is preliminary data.</text>
</comment>
<dbReference type="RefSeq" id="WP_151003736.1">
    <property type="nucleotide sequence ID" value="NZ_BPQY01000089.1"/>
</dbReference>
<proteinExistence type="predicted"/>
<keyword evidence="2" id="KW-1185">Reference proteome</keyword>
<evidence type="ECO:0000313" key="2">
    <source>
        <dbReference type="Proteomes" id="UP000474159"/>
    </source>
</evidence>
<organism evidence="1 2">
    <name type="scientific">Methylobacterium soli</name>
    <dbReference type="NCBI Taxonomy" id="553447"/>
    <lineage>
        <taxon>Bacteria</taxon>
        <taxon>Pseudomonadati</taxon>
        <taxon>Pseudomonadota</taxon>
        <taxon>Alphaproteobacteria</taxon>
        <taxon>Hyphomicrobiales</taxon>
        <taxon>Methylobacteriaceae</taxon>
        <taxon>Methylobacterium</taxon>
    </lineage>
</organism>
<dbReference type="EMBL" id="VZZK01000037">
    <property type="protein sequence ID" value="KAB1074506.1"/>
    <property type="molecule type" value="Genomic_DNA"/>
</dbReference>
<accession>A0A6L3STY8</accession>
<sequence>MVRLDGGAALAARQGLPRRREWVDASGAGMAEASKLRRVTVVSESGTPPKTTFGVEMGPGDPRIRIQIGERSIPVDIGPEQAAELGLALLAASAVCSPGHPRPAPGEPIHSAHMPVLGWQTGTLSAARLPVLVTTLLGGARLILRFTPEQAASCGEALNAVAASVLDPPAR</sequence>
<name>A0A6L3STY8_9HYPH</name>
<protein>
    <submittedName>
        <fullName evidence="1">Uncharacterized protein</fullName>
    </submittedName>
</protein>
<reference evidence="1 2" key="1">
    <citation type="submission" date="2019-09" db="EMBL/GenBank/DDBJ databases">
        <title>YIM 48816 draft genome.</title>
        <authorList>
            <person name="Jiang L."/>
        </authorList>
    </citation>
    <scope>NUCLEOTIDE SEQUENCE [LARGE SCALE GENOMIC DNA]</scope>
    <source>
        <strain evidence="1 2">YIM 48816</strain>
    </source>
</reference>
<evidence type="ECO:0000313" key="1">
    <source>
        <dbReference type="EMBL" id="KAB1074506.1"/>
    </source>
</evidence>